<proteinExistence type="predicted"/>
<name>A0ABM0MJC6_SACKO</name>
<dbReference type="RefSeq" id="XP_006820117.1">
    <property type="nucleotide sequence ID" value="XM_006820054.1"/>
</dbReference>
<dbReference type="Gene3D" id="2.60.40.10">
    <property type="entry name" value="Immunoglobulins"/>
    <property type="match status" value="1"/>
</dbReference>
<organism evidence="1 2">
    <name type="scientific">Saccoglossus kowalevskii</name>
    <name type="common">Acorn worm</name>
    <dbReference type="NCBI Taxonomy" id="10224"/>
    <lineage>
        <taxon>Eukaryota</taxon>
        <taxon>Metazoa</taxon>
        <taxon>Hemichordata</taxon>
        <taxon>Enteropneusta</taxon>
        <taxon>Harrimaniidae</taxon>
        <taxon>Saccoglossus</taxon>
    </lineage>
</organism>
<feature type="non-terminal residue" evidence="2">
    <location>
        <position position="1"/>
    </location>
</feature>
<dbReference type="GeneID" id="102801298"/>
<dbReference type="Proteomes" id="UP000694865">
    <property type="component" value="Unplaced"/>
</dbReference>
<evidence type="ECO:0000313" key="2">
    <source>
        <dbReference type="RefSeq" id="XP_006820117.1"/>
    </source>
</evidence>
<protein>
    <submittedName>
        <fullName evidence="2">Uncharacterized protein LOC102801298</fullName>
    </submittedName>
</protein>
<reference evidence="2" key="1">
    <citation type="submission" date="2025-08" db="UniProtKB">
        <authorList>
            <consortium name="RefSeq"/>
        </authorList>
    </citation>
    <scope>IDENTIFICATION</scope>
    <source>
        <tissue evidence="2">Testes</tissue>
    </source>
</reference>
<sequence>EDYQPVITKLVVKSGCVSIEWDLGKATSGFIERSEDKLKWIEIKTVKAKTGSYKDPGLQPQTTYYYRIQVDDDTSDGYTVSINTEGDIDSSKNEGVSGEDKFNQMLIDVSSDMGEGNL</sequence>
<dbReference type="InterPro" id="IPR036116">
    <property type="entry name" value="FN3_sf"/>
</dbReference>
<dbReference type="CDD" id="cd00063">
    <property type="entry name" value="FN3"/>
    <property type="match status" value="1"/>
</dbReference>
<accession>A0ABM0MJC6</accession>
<keyword evidence="1" id="KW-1185">Reference proteome</keyword>
<dbReference type="InterPro" id="IPR013783">
    <property type="entry name" value="Ig-like_fold"/>
</dbReference>
<dbReference type="SUPFAM" id="SSF49265">
    <property type="entry name" value="Fibronectin type III"/>
    <property type="match status" value="1"/>
</dbReference>
<dbReference type="InterPro" id="IPR003961">
    <property type="entry name" value="FN3_dom"/>
</dbReference>
<gene>
    <name evidence="2" type="primary">LOC102801298</name>
</gene>
<evidence type="ECO:0000313" key="1">
    <source>
        <dbReference type="Proteomes" id="UP000694865"/>
    </source>
</evidence>